<dbReference type="AlphaFoldDB" id="A0A0E9QJ02"/>
<name>A0A0E9QJ02_ANGAN</name>
<accession>A0A0E9QJ02</accession>
<sequence length="50" mass="5140">MAKGKNVKRCPPVTCPPLIASLPLPLPFILLCSSYSAAAAVTGGGWFVVP</sequence>
<evidence type="ECO:0000313" key="1">
    <source>
        <dbReference type="EMBL" id="JAH16861.1"/>
    </source>
</evidence>
<organism evidence="1">
    <name type="scientific">Anguilla anguilla</name>
    <name type="common">European freshwater eel</name>
    <name type="synonym">Muraena anguilla</name>
    <dbReference type="NCBI Taxonomy" id="7936"/>
    <lineage>
        <taxon>Eukaryota</taxon>
        <taxon>Metazoa</taxon>
        <taxon>Chordata</taxon>
        <taxon>Craniata</taxon>
        <taxon>Vertebrata</taxon>
        <taxon>Euteleostomi</taxon>
        <taxon>Actinopterygii</taxon>
        <taxon>Neopterygii</taxon>
        <taxon>Teleostei</taxon>
        <taxon>Anguilliformes</taxon>
        <taxon>Anguillidae</taxon>
        <taxon>Anguilla</taxon>
    </lineage>
</organism>
<protein>
    <submittedName>
        <fullName evidence="1">Uncharacterized protein</fullName>
    </submittedName>
</protein>
<reference evidence="1" key="2">
    <citation type="journal article" date="2015" name="Fish Shellfish Immunol.">
        <title>Early steps in the European eel (Anguilla anguilla)-Vibrio vulnificus interaction in the gills: Role of the RtxA13 toxin.</title>
        <authorList>
            <person name="Callol A."/>
            <person name="Pajuelo D."/>
            <person name="Ebbesson L."/>
            <person name="Teles M."/>
            <person name="MacKenzie S."/>
            <person name="Amaro C."/>
        </authorList>
    </citation>
    <scope>NUCLEOTIDE SEQUENCE</scope>
</reference>
<reference evidence="1" key="1">
    <citation type="submission" date="2014-11" db="EMBL/GenBank/DDBJ databases">
        <authorList>
            <person name="Amaro Gonzalez C."/>
        </authorList>
    </citation>
    <scope>NUCLEOTIDE SEQUENCE</scope>
</reference>
<proteinExistence type="predicted"/>
<dbReference type="EMBL" id="GBXM01091716">
    <property type="protein sequence ID" value="JAH16861.1"/>
    <property type="molecule type" value="Transcribed_RNA"/>
</dbReference>